<accession>A0A6A6UMA9</accession>
<evidence type="ECO:0000313" key="2">
    <source>
        <dbReference type="EMBL" id="KAF2672641.1"/>
    </source>
</evidence>
<dbReference type="Proteomes" id="UP000799302">
    <property type="component" value="Unassembled WGS sequence"/>
</dbReference>
<dbReference type="OrthoDB" id="14339at2759"/>
<dbReference type="PANTHER" id="PTHR37332:SF1">
    <property type="entry name" value="ELMO DOMAIN-CONTAINING PROTEIN"/>
    <property type="match status" value="1"/>
</dbReference>
<evidence type="ECO:0000313" key="3">
    <source>
        <dbReference type="Proteomes" id="UP000799302"/>
    </source>
</evidence>
<sequence length="283" mass="30829">MSYGNGVLGPPAQIVTTGGQQSAQAVYQHILDTATKRISTLDYLRKSHEGRVYWFNTLLYTKPELLKLPYFSPPRLARRAQNYLLLGFSLPMILDLNSQTPTEYLRALNALLGEFEQYQAMHPPDGSSSSLSRARIPSMFKRGTSAAKTRRLTESAPPGQEDVNGMPNGGGGAVAAQAELLLPQDTSYTHLLTPPLPFDPDFFETFATLCDVLIDCYSRVTALVNSPEVCGTGTGVGELFTKVDSRVRKIIVSGVVKEFEERCREGVKGEISGVGKVVLGGLI</sequence>
<reference evidence="2" key="1">
    <citation type="journal article" date="2020" name="Stud. Mycol.">
        <title>101 Dothideomycetes genomes: a test case for predicting lifestyles and emergence of pathogens.</title>
        <authorList>
            <person name="Haridas S."/>
            <person name="Albert R."/>
            <person name="Binder M."/>
            <person name="Bloem J."/>
            <person name="Labutti K."/>
            <person name="Salamov A."/>
            <person name="Andreopoulos B."/>
            <person name="Baker S."/>
            <person name="Barry K."/>
            <person name="Bills G."/>
            <person name="Bluhm B."/>
            <person name="Cannon C."/>
            <person name="Castanera R."/>
            <person name="Culley D."/>
            <person name="Daum C."/>
            <person name="Ezra D."/>
            <person name="Gonzalez J."/>
            <person name="Henrissat B."/>
            <person name="Kuo A."/>
            <person name="Liang C."/>
            <person name="Lipzen A."/>
            <person name="Lutzoni F."/>
            <person name="Magnuson J."/>
            <person name="Mondo S."/>
            <person name="Nolan M."/>
            <person name="Ohm R."/>
            <person name="Pangilinan J."/>
            <person name="Park H.-J."/>
            <person name="Ramirez L."/>
            <person name="Alfaro M."/>
            <person name="Sun H."/>
            <person name="Tritt A."/>
            <person name="Yoshinaga Y."/>
            <person name="Zwiers L.-H."/>
            <person name="Turgeon B."/>
            <person name="Goodwin S."/>
            <person name="Spatafora J."/>
            <person name="Crous P."/>
            <person name="Grigoriev I."/>
        </authorList>
    </citation>
    <scope>NUCLEOTIDE SEQUENCE</scope>
    <source>
        <strain evidence="2">CBS 115976</strain>
    </source>
</reference>
<gene>
    <name evidence="2" type="ORF">BT63DRAFT_409739</name>
</gene>
<feature type="region of interest" description="Disordered" evidence="1">
    <location>
        <begin position="142"/>
        <end position="170"/>
    </location>
</feature>
<dbReference type="AlphaFoldDB" id="A0A6A6UMA9"/>
<evidence type="ECO:0000256" key="1">
    <source>
        <dbReference type="SAM" id="MobiDB-lite"/>
    </source>
</evidence>
<protein>
    <submittedName>
        <fullName evidence="2">Uncharacterized protein</fullName>
    </submittedName>
</protein>
<proteinExistence type="predicted"/>
<organism evidence="2 3">
    <name type="scientific">Microthyrium microscopicum</name>
    <dbReference type="NCBI Taxonomy" id="703497"/>
    <lineage>
        <taxon>Eukaryota</taxon>
        <taxon>Fungi</taxon>
        <taxon>Dikarya</taxon>
        <taxon>Ascomycota</taxon>
        <taxon>Pezizomycotina</taxon>
        <taxon>Dothideomycetes</taxon>
        <taxon>Dothideomycetes incertae sedis</taxon>
        <taxon>Microthyriales</taxon>
        <taxon>Microthyriaceae</taxon>
        <taxon>Microthyrium</taxon>
    </lineage>
</organism>
<name>A0A6A6UMA9_9PEZI</name>
<keyword evidence="3" id="KW-1185">Reference proteome</keyword>
<dbReference type="PANTHER" id="PTHR37332">
    <property type="entry name" value="EXPRESSED PROTEIN"/>
    <property type="match status" value="1"/>
</dbReference>
<dbReference type="EMBL" id="MU004231">
    <property type="protein sequence ID" value="KAF2672641.1"/>
    <property type="molecule type" value="Genomic_DNA"/>
</dbReference>